<accession>A0A6C0L9E6</accession>
<reference evidence="1" key="1">
    <citation type="journal article" date="2020" name="Nature">
        <title>Giant virus diversity and host interactions through global metagenomics.</title>
        <authorList>
            <person name="Schulz F."/>
            <person name="Roux S."/>
            <person name="Paez-Espino D."/>
            <person name="Jungbluth S."/>
            <person name="Walsh D.A."/>
            <person name="Denef V.J."/>
            <person name="McMahon K.D."/>
            <person name="Konstantinidis K.T."/>
            <person name="Eloe-Fadrosh E.A."/>
            <person name="Kyrpides N.C."/>
            <person name="Woyke T."/>
        </authorList>
    </citation>
    <scope>NUCLEOTIDE SEQUENCE</scope>
    <source>
        <strain evidence="1">GVMAG-M-3300027769-26</strain>
    </source>
</reference>
<name>A0A6C0L9E6_9ZZZZ</name>
<dbReference type="InterPro" id="IPR038765">
    <property type="entry name" value="Papain-like_cys_pep_sf"/>
</dbReference>
<dbReference type="AlphaFoldDB" id="A0A6C0L9E6"/>
<sequence>MEKNADKKDKGLKNTKYCSPKNINNPTLFNKKTLILLIDTWNASKDNKGGTATTADKIEYKKSFNVAKLSELLNAKIKPICNDKEYWCWPSAIKEMTKDSKTKEIIKKIEENELRPEMPLEWYKNPIEWLSNYDIEDVMIQYNNDKKYKYCFLGVFPIDFSEQDSFGRCLYSQICSLDINKYINKNIKYLGLITNLDKHDEPGSHWTSTFIILDPKIKCYGAYYYDSNAINTPSYVSKFINNIKAQLKKKYPNNVFKIHNNNIKHQRKNTECGMFSMAYQIRWLNALLKYKELKFKSPYEYSKFVEYIIKDNKIRDESMEESRTYLYRPNFKKYIKDRNITI</sequence>
<proteinExistence type="predicted"/>
<dbReference type="Gene3D" id="3.40.395.10">
    <property type="entry name" value="Adenoviral Proteinase, Chain A"/>
    <property type="match status" value="1"/>
</dbReference>
<dbReference type="EMBL" id="MN740459">
    <property type="protein sequence ID" value="QHU27596.1"/>
    <property type="molecule type" value="Genomic_DNA"/>
</dbReference>
<organism evidence="1">
    <name type="scientific">viral metagenome</name>
    <dbReference type="NCBI Taxonomy" id="1070528"/>
    <lineage>
        <taxon>unclassified sequences</taxon>
        <taxon>metagenomes</taxon>
        <taxon>organismal metagenomes</taxon>
    </lineage>
</organism>
<protein>
    <recommendedName>
        <fullName evidence="2">Ubiquitin-like protease family profile domain-containing protein</fullName>
    </recommendedName>
</protein>
<dbReference type="SUPFAM" id="SSF54001">
    <property type="entry name" value="Cysteine proteinases"/>
    <property type="match status" value="1"/>
</dbReference>
<evidence type="ECO:0008006" key="2">
    <source>
        <dbReference type="Google" id="ProtNLM"/>
    </source>
</evidence>
<evidence type="ECO:0000313" key="1">
    <source>
        <dbReference type="EMBL" id="QHU27596.1"/>
    </source>
</evidence>